<dbReference type="PANTHER" id="PTHR14226:SF29">
    <property type="entry name" value="NEUROPATHY TARGET ESTERASE SWS"/>
    <property type="match status" value="1"/>
</dbReference>
<evidence type="ECO:0000256" key="2">
    <source>
        <dbReference type="ARBA" id="ARBA00022963"/>
    </source>
</evidence>
<dbReference type="CDD" id="cd07205">
    <property type="entry name" value="Pat_PNPLA6_PNPLA7_NTE1_like"/>
    <property type="match status" value="1"/>
</dbReference>
<dbReference type="Gene3D" id="3.10.20.310">
    <property type="entry name" value="membrane protein fhac"/>
    <property type="match status" value="1"/>
</dbReference>
<dbReference type="SUPFAM" id="SSF52151">
    <property type="entry name" value="FabD/lysophospholipase-like"/>
    <property type="match status" value="1"/>
</dbReference>
<gene>
    <name evidence="6" type="ORF">L2764_15075</name>
</gene>
<keyword evidence="2 4" id="KW-0442">Lipid degradation</keyword>
<dbReference type="Proteomes" id="UP001203423">
    <property type="component" value="Unassembled WGS sequence"/>
</dbReference>
<evidence type="ECO:0000256" key="3">
    <source>
        <dbReference type="ARBA" id="ARBA00023098"/>
    </source>
</evidence>
<evidence type="ECO:0000256" key="4">
    <source>
        <dbReference type="PROSITE-ProRule" id="PRU01161"/>
    </source>
</evidence>
<dbReference type="EMBL" id="JAKIKS010000060">
    <property type="protein sequence ID" value="MCL1125760.1"/>
    <property type="molecule type" value="Genomic_DNA"/>
</dbReference>
<evidence type="ECO:0000259" key="5">
    <source>
        <dbReference type="PROSITE" id="PS51635"/>
    </source>
</evidence>
<name>A0ABT0LE45_9GAMM</name>
<evidence type="ECO:0000313" key="6">
    <source>
        <dbReference type="EMBL" id="MCL1125760.1"/>
    </source>
</evidence>
<dbReference type="Pfam" id="PF01734">
    <property type="entry name" value="Patatin"/>
    <property type="match status" value="1"/>
</dbReference>
<keyword evidence="3 4" id="KW-0443">Lipid metabolism</keyword>
<dbReference type="PANTHER" id="PTHR14226">
    <property type="entry name" value="NEUROPATHY TARGET ESTERASE/SWISS CHEESE D.MELANOGASTER"/>
    <property type="match status" value="1"/>
</dbReference>
<evidence type="ECO:0000256" key="1">
    <source>
        <dbReference type="ARBA" id="ARBA00022801"/>
    </source>
</evidence>
<reference evidence="6 7" key="1">
    <citation type="submission" date="2022-01" db="EMBL/GenBank/DDBJ databases">
        <title>Whole genome-based taxonomy of the Shewanellaceae.</title>
        <authorList>
            <person name="Martin-Rodriguez A.J."/>
        </authorList>
    </citation>
    <scope>NUCLEOTIDE SEQUENCE [LARGE SCALE GENOMIC DNA]</scope>
    <source>
        <strain evidence="6 7">DSM 17177</strain>
    </source>
</reference>
<dbReference type="InterPro" id="IPR050301">
    <property type="entry name" value="NTE"/>
</dbReference>
<feature type="short sequence motif" description="DGA/G" evidence="4">
    <location>
        <begin position="197"/>
        <end position="199"/>
    </location>
</feature>
<feature type="short sequence motif" description="GXGXXG" evidence="4">
    <location>
        <begin position="22"/>
        <end position="27"/>
    </location>
</feature>
<evidence type="ECO:0000313" key="7">
    <source>
        <dbReference type="Proteomes" id="UP001203423"/>
    </source>
</evidence>
<keyword evidence="7" id="KW-1185">Reference proteome</keyword>
<dbReference type="PROSITE" id="PS51635">
    <property type="entry name" value="PNPLA"/>
    <property type="match status" value="1"/>
</dbReference>
<feature type="short sequence motif" description="GXSXG" evidence="4">
    <location>
        <begin position="49"/>
        <end position="53"/>
    </location>
</feature>
<comment type="caution">
    <text evidence="6">The sequence shown here is derived from an EMBL/GenBank/DDBJ whole genome shotgun (WGS) entry which is preliminary data.</text>
</comment>
<dbReference type="InterPro" id="IPR016035">
    <property type="entry name" value="Acyl_Trfase/lysoPLipase"/>
</dbReference>
<accession>A0ABT0LE45</accession>
<sequence length="728" mass="80803">MIPLSYSLLAAERPRIGLVLSGGGAKGAAHIGVLKVLEANRIPIDYIAGTSIGAYVGGMYALGYSATEIETIMMNTDWTQGYSDTIPREELSYRNKGLRDLYNIPINMGYSDNEAKFPAGLLRGQSMSRLLRQSTNLVQEFSSFDQLSIPYRAVATNLETSAAVILDSGSIVQAMQASASVPGALAPTVIDGKLLIDGGIANNLPVDVAKAMGADIIIAVDIGSPLVDKKQLNNTIDVLSQLSTMLTNASVIRQKQLLTKDDILIRPQIDELSTTDFSIMQTALLLGKEATQGHLERLLDFQVSEDEYASYVKDKQWKSELWRQELLQPVIRIVIDNDANVNETLIRETFDITVGENITTEKLDEGIERVYALDLFERVDAEFNDTDEGRVLTLITRDKSWGPNYFQLGFSWEDDFSNDSIIEVDLAYTLTNVTANGGQWRNELMLGYNKMLATEFYQPLDPRERYFSRARIEFSSTHLQYYEDNALYLDLIQKVYNAELGLGVNYANGGSIELGGLSEIGSVSNDTSESTDLDYTSYGAYLKFGFDDLDSINFPTSGNRFTLNMYLRHEDYQQSSVQNNEDYSLQIEADWRGAIRIKHHIFMGIASFATVDTDTFFTVNTSELGGFLNLSGYHQNALFGSHKVFSALVYQYDLGRDMLGLTQYPLYLGTSLEAGNVWQQRDAIDLGDLIYSGSLFLGTDTGVGPTALGFGFTNTGEQSVFLFMGNIW</sequence>
<dbReference type="InterPro" id="IPR002641">
    <property type="entry name" value="PNPLA_dom"/>
</dbReference>
<feature type="active site" description="Nucleophile" evidence="4">
    <location>
        <position position="51"/>
    </location>
</feature>
<protein>
    <submittedName>
        <fullName evidence="6">Patatin-like phospholipase family protein</fullName>
    </submittedName>
</protein>
<dbReference type="Gene3D" id="3.40.1090.10">
    <property type="entry name" value="Cytosolic phospholipase A2 catalytic domain"/>
    <property type="match status" value="2"/>
</dbReference>
<feature type="active site" description="Proton acceptor" evidence="4">
    <location>
        <position position="197"/>
    </location>
</feature>
<proteinExistence type="predicted"/>
<feature type="domain" description="PNPLA" evidence="5">
    <location>
        <begin position="18"/>
        <end position="210"/>
    </location>
</feature>
<keyword evidence="1 4" id="KW-0378">Hydrolase</keyword>
<organism evidence="6 7">
    <name type="scientific">Shewanella surugensis</name>
    <dbReference type="NCBI Taxonomy" id="212020"/>
    <lineage>
        <taxon>Bacteria</taxon>
        <taxon>Pseudomonadati</taxon>
        <taxon>Pseudomonadota</taxon>
        <taxon>Gammaproteobacteria</taxon>
        <taxon>Alteromonadales</taxon>
        <taxon>Shewanellaceae</taxon>
        <taxon>Shewanella</taxon>
    </lineage>
</organism>